<dbReference type="AlphaFoldDB" id="A0A336LXL9"/>
<sequence>MTNTVVEFSIPFPDKRTAEIVYDVIRIDPEPKRNQVDKIINLEENILKVKVTSKQPKVARVVVNSIFEAIILSTETINQFGPITSGSYDHY</sequence>
<dbReference type="PANTHER" id="PTHR31283">
    <property type="entry name" value="EKC/KEOPS COMPLEX SUBUNIT PCC1 FAMILY MEMBER"/>
    <property type="match status" value="1"/>
</dbReference>
<evidence type="ECO:0000256" key="3">
    <source>
        <dbReference type="ARBA" id="ARBA00007073"/>
    </source>
</evidence>
<evidence type="ECO:0000256" key="2">
    <source>
        <dbReference type="ARBA" id="ARBA00004496"/>
    </source>
</evidence>
<keyword evidence="6" id="KW-0539">Nucleus</keyword>
<dbReference type="Gene3D" id="3.30.310.50">
    <property type="entry name" value="Alpha-D-phosphohexomutase, C-terminal domain"/>
    <property type="match status" value="1"/>
</dbReference>
<keyword evidence="5" id="KW-0819">tRNA processing</keyword>
<dbReference type="GO" id="GO:0070525">
    <property type="term" value="P:tRNA threonylcarbamoyladenosine metabolic process"/>
    <property type="evidence" value="ECO:0007669"/>
    <property type="project" value="TreeGrafter"/>
</dbReference>
<dbReference type="PANTHER" id="PTHR31283:SF5">
    <property type="entry name" value="EKC_KEOPS COMPLEX SUBUNIT LAGE3"/>
    <property type="match status" value="1"/>
</dbReference>
<dbReference type="VEuPathDB" id="VectorBase:CSON005178"/>
<evidence type="ECO:0000256" key="7">
    <source>
        <dbReference type="ARBA" id="ARBA00053047"/>
    </source>
</evidence>
<protein>
    <recommendedName>
        <fullName evidence="8">L antigen family member 3</fullName>
    </recommendedName>
</protein>
<evidence type="ECO:0000256" key="1">
    <source>
        <dbReference type="ARBA" id="ARBA00004123"/>
    </source>
</evidence>
<evidence type="ECO:0000313" key="9">
    <source>
        <dbReference type="EMBL" id="SSX21721.1"/>
    </source>
</evidence>
<reference evidence="9" key="1">
    <citation type="submission" date="2018-07" db="EMBL/GenBank/DDBJ databases">
        <authorList>
            <person name="Quirk P.G."/>
            <person name="Krulwich T.A."/>
        </authorList>
    </citation>
    <scope>NUCLEOTIDE SEQUENCE</scope>
</reference>
<evidence type="ECO:0000256" key="5">
    <source>
        <dbReference type="ARBA" id="ARBA00022694"/>
    </source>
</evidence>
<proteinExistence type="inferred from homology"/>
<gene>
    <name evidence="9" type="primary">CSON005178</name>
</gene>
<evidence type="ECO:0000256" key="4">
    <source>
        <dbReference type="ARBA" id="ARBA00022490"/>
    </source>
</evidence>
<dbReference type="EMBL" id="UFQT01000207">
    <property type="protein sequence ID" value="SSX21721.1"/>
    <property type="molecule type" value="Genomic_DNA"/>
</dbReference>
<dbReference type="GO" id="GO:0005737">
    <property type="term" value="C:cytoplasm"/>
    <property type="evidence" value="ECO:0007669"/>
    <property type="project" value="UniProtKB-SubCell"/>
</dbReference>
<organism evidence="9">
    <name type="scientific">Culicoides sonorensis</name>
    <name type="common">Biting midge</name>
    <dbReference type="NCBI Taxonomy" id="179676"/>
    <lineage>
        <taxon>Eukaryota</taxon>
        <taxon>Metazoa</taxon>
        <taxon>Ecdysozoa</taxon>
        <taxon>Arthropoda</taxon>
        <taxon>Hexapoda</taxon>
        <taxon>Insecta</taxon>
        <taxon>Pterygota</taxon>
        <taxon>Neoptera</taxon>
        <taxon>Endopterygota</taxon>
        <taxon>Diptera</taxon>
        <taxon>Nematocera</taxon>
        <taxon>Chironomoidea</taxon>
        <taxon>Ceratopogonidae</taxon>
        <taxon>Ceratopogoninae</taxon>
        <taxon>Culicoides</taxon>
        <taxon>Monoculicoides</taxon>
    </lineage>
</organism>
<comment type="function">
    <text evidence="7">Component of the EKC/KEOPS complex that is required for the formation of a threonylcarbamoyl group on adenosine at position 37 (t(6)A37) in tRNAs that read codons beginning with adenine. The complex is probably involved in the transfer of the threonylcarbamoyl moiety of threonylcarbamoyl-AMP (TC-AMP) to the N6 group of A37. LAGE3 functions as a dimerization module for the complex.</text>
</comment>
<dbReference type="GO" id="GO:0000408">
    <property type="term" value="C:EKC/KEOPS complex"/>
    <property type="evidence" value="ECO:0007669"/>
    <property type="project" value="TreeGrafter"/>
</dbReference>
<evidence type="ECO:0000256" key="6">
    <source>
        <dbReference type="ARBA" id="ARBA00023242"/>
    </source>
</evidence>
<comment type="subcellular location">
    <subcellularLocation>
        <location evidence="2">Cytoplasm</location>
    </subcellularLocation>
    <subcellularLocation>
        <location evidence="1">Nucleus</location>
    </subcellularLocation>
</comment>
<comment type="similarity">
    <text evidence="3">Belongs to the CTAG/PCC1 family.</text>
</comment>
<accession>A0A336LXL9</accession>
<dbReference type="GO" id="GO:0008033">
    <property type="term" value="P:tRNA processing"/>
    <property type="evidence" value="ECO:0007669"/>
    <property type="project" value="UniProtKB-KW"/>
</dbReference>
<dbReference type="FunFam" id="3.30.310.50:FF:000005">
    <property type="entry name" value="L antigen family member 3"/>
    <property type="match status" value="1"/>
</dbReference>
<evidence type="ECO:0000256" key="8">
    <source>
        <dbReference type="ARBA" id="ARBA00076355"/>
    </source>
</evidence>
<dbReference type="GO" id="GO:0005634">
    <property type="term" value="C:nucleus"/>
    <property type="evidence" value="ECO:0007669"/>
    <property type="project" value="UniProtKB-SubCell"/>
</dbReference>
<dbReference type="Pfam" id="PF09341">
    <property type="entry name" value="Pcc1"/>
    <property type="match status" value="1"/>
</dbReference>
<name>A0A336LXL9_CULSO</name>
<dbReference type="InterPro" id="IPR015419">
    <property type="entry name" value="CTAG/Pcc1"/>
</dbReference>
<keyword evidence="4" id="KW-0963">Cytoplasm</keyword>